<feature type="non-terminal residue" evidence="1">
    <location>
        <position position="191"/>
    </location>
</feature>
<gene>
    <name evidence="1" type="primary">ORF217095</name>
</gene>
<sequence>MPNKEDVLRALGCVVKGKFGSLQEDCSVSGILLSAHQGIILSHGSILTELCLKDKILFSKVTNGNIIRGSDLKESEFEALIDKRWASCCFATHASPSTRELSYSLSEPDQHPADSVSFTALKCVLLYAFRNEEFFRAVARIMPSSSWTFMDSHEDTADLSSSQLQKETTDIDESSVCFNLLSYFLLLKIES</sequence>
<protein>
    <submittedName>
        <fullName evidence="1">Uncharacterized protein</fullName>
    </submittedName>
</protein>
<name>A0A0B7C087_9EUPU</name>
<dbReference type="EMBL" id="HACG01050979">
    <property type="protein sequence ID" value="CEK97850.1"/>
    <property type="molecule type" value="Transcribed_RNA"/>
</dbReference>
<proteinExistence type="predicted"/>
<dbReference type="AlphaFoldDB" id="A0A0B7C087"/>
<reference evidence="1" key="1">
    <citation type="submission" date="2014-12" db="EMBL/GenBank/DDBJ databases">
        <title>Insight into the proteome of Arion vulgaris.</title>
        <authorList>
            <person name="Aradska J."/>
            <person name="Bulat T."/>
            <person name="Smidak R."/>
            <person name="Sarate P."/>
            <person name="Gangsoo J."/>
            <person name="Sialana F."/>
            <person name="Bilban M."/>
            <person name="Lubec G."/>
        </authorList>
    </citation>
    <scope>NUCLEOTIDE SEQUENCE</scope>
    <source>
        <tissue evidence="1">Skin</tissue>
    </source>
</reference>
<organism evidence="1">
    <name type="scientific">Arion vulgaris</name>
    <dbReference type="NCBI Taxonomy" id="1028688"/>
    <lineage>
        <taxon>Eukaryota</taxon>
        <taxon>Metazoa</taxon>
        <taxon>Spiralia</taxon>
        <taxon>Lophotrochozoa</taxon>
        <taxon>Mollusca</taxon>
        <taxon>Gastropoda</taxon>
        <taxon>Heterobranchia</taxon>
        <taxon>Euthyneura</taxon>
        <taxon>Panpulmonata</taxon>
        <taxon>Eupulmonata</taxon>
        <taxon>Stylommatophora</taxon>
        <taxon>Helicina</taxon>
        <taxon>Arionoidea</taxon>
        <taxon>Arionidae</taxon>
        <taxon>Arion</taxon>
    </lineage>
</organism>
<evidence type="ECO:0000313" key="1">
    <source>
        <dbReference type="EMBL" id="CEK97850.1"/>
    </source>
</evidence>
<accession>A0A0B7C087</accession>